<evidence type="ECO:0000313" key="4">
    <source>
        <dbReference type="Proteomes" id="UP000014065"/>
    </source>
</evidence>
<keyword evidence="4" id="KW-1185">Reference proteome</keyword>
<dbReference type="GO" id="GO:0009982">
    <property type="term" value="F:pseudouridine synthase activity"/>
    <property type="evidence" value="ECO:0007669"/>
    <property type="project" value="InterPro"/>
</dbReference>
<feature type="domain" description="TRUD" evidence="2">
    <location>
        <begin position="15"/>
        <end position="167"/>
    </location>
</feature>
<dbReference type="GO" id="GO:0003723">
    <property type="term" value="F:RNA binding"/>
    <property type="evidence" value="ECO:0007669"/>
    <property type="project" value="InterPro"/>
</dbReference>
<dbReference type="InterPro" id="IPR011760">
    <property type="entry name" value="PsdUridine_synth_TruD_insert"/>
</dbReference>
<dbReference type="AlphaFoldDB" id="S2E542"/>
<dbReference type="PANTHER" id="PTHR13326:SF21">
    <property type="entry name" value="PSEUDOURIDYLATE SYNTHASE PUS7L"/>
    <property type="match status" value="1"/>
</dbReference>
<comment type="caution">
    <text evidence="3">The sequence shown here is derived from an EMBL/GenBank/DDBJ whole genome shotgun (WGS) entry which is preliminary data.</text>
</comment>
<sequence>SDCEDRLSEFVDYQKILNFYGYQRFGSKRPVTHLIGKALLRRDFKKAVELIVSFTSKYDSKENTEIREKLVDKSNYKKYLDQVPPQMDIERIVLQEMIDHDDAQKAIHAVPLNLRRFYVQAYQSYLFNQTLSAAFTDGEDLFAAQTGDVCYDLHGILGKFIKGLDQH</sequence>
<comment type="similarity">
    <text evidence="1">Belongs to the pseudouridine synthase TruD family.</text>
</comment>
<dbReference type="Pfam" id="PF01142">
    <property type="entry name" value="TruD"/>
    <property type="match status" value="1"/>
</dbReference>
<accession>S2E542</accession>
<gene>
    <name evidence="3" type="ORF">BG20_I2677</name>
</gene>
<name>S2E542_9ARCH</name>
<dbReference type="PROSITE" id="PS50984">
    <property type="entry name" value="TRUD"/>
    <property type="match status" value="1"/>
</dbReference>
<dbReference type="PANTHER" id="PTHR13326">
    <property type="entry name" value="TRNA PSEUDOURIDINE SYNTHASE D"/>
    <property type="match status" value="1"/>
</dbReference>
<dbReference type="SUPFAM" id="SSF55120">
    <property type="entry name" value="Pseudouridine synthase"/>
    <property type="match status" value="1"/>
</dbReference>
<dbReference type="OrthoDB" id="1798at2157"/>
<proteinExistence type="inferred from homology"/>
<organism evidence="3 4">
    <name type="scientific">Candidatus Nitrosarchaeum limnium BG20</name>
    <dbReference type="NCBI Taxonomy" id="859192"/>
    <lineage>
        <taxon>Archaea</taxon>
        <taxon>Nitrososphaerota</taxon>
        <taxon>Nitrososphaeria</taxon>
        <taxon>Nitrosopumilales</taxon>
        <taxon>Nitrosopumilaceae</taxon>
        <taxon>Nitrosarchaeum</taxon>
    </lineage>
</organism>
<dbReference type="InterPro" id="IPR001656">
    <property type="entry name" value="PsdUridine_synth_TruD"/>
</dbReference>
<feature type="non-terminal residue" evidence="3">
    <location>
        <position position="1"/>
    </location>
</feature>
<dbReference type="RefSeq" id="WP_010190375.1">
    <property type="nucleotide sequence ID" value="NZ_AHJG01000069.1"/>
</dbReference>
<feature type="non-terminal residue" evidence="3">
    <location>
        <position position="167"/>
    </location>
</feature>
<reference evidence="3 4" key="1">
    <citation type="journal article" date="2012" name="J. Bacteriol.">
        <title>Genome Sequence of "Candidatus Nitrosoarchaeum limnia" BG20, a Low-Salinity Ammonia-Oxidizing Archaeon from the San Francisco Bay Estuary.</title>
        <authorList>
            <person name="Mosier A.C."/>
            <person name="Allen E.E."/>
            <person name="Kim M."/>
            <person name="Ferriera S."/>
            <person name="Francis C.A."/>
        </authorList>
    </citation>
    <scope>NUCLEOTIDE SEQUENCE [LARGE SCALE GENOMIC DNA]</scope>
    <source>
        <strain evidence="3 4">BG20</strain>
    </source>
</reference>
<evidence type="ECO:0000259" key="2">
    <source>
        <dbReference type="PROSITE" id="PS50984"/>
    </source>
</evidence>
<evidence type="ECO:0000313" key="3">
    <source>
        <dbReference type="EMBL" id="EPA06330.1"/>
    </source>
</evidence>
<dbReference type="InterPro" id="IPR020103">
    <property type="entry name" value="PsdUridine_synth_cat_dom_sf"/>
</dbReference>
<protein>
    <recommendedName>
        <fullName evidence="2">TRUD domain-containing protein</fullName>
    </recommendedName>
</protein>
<evidence type="ECO:0000256" key="1">
    <source>
        <dbReference type="ARBA" id="ARBA00007953"/>
    </source>
</evidence>
<dbReference type="GO" id="GO:0001522">
    <property type="term" value="P:pseudouridine synthesis"/>
    <property type="evidence" value="ECO:0007669"/>
    <property type="project" value="InterPro"/>
</dbReference>
<dbReference type="Proteomes" id="UP000014065">
    <property type="component" value="Unassembled WGS sequence"/>
</dbReference>
<dbReference type="Gene3D" id="1.10.1510.30">
    <property type="match status" value="1"/>
</dbReference>
<dbReference type="EMBL" id="AHJG01000069">
    <property type="protein sequence ID" value="EPA06330.1"/>
    <property type="molecule type" value="Genomic_DNA"/>
</dbReference>